<protein>
    <recommendedName>
        <fullName evidence="1">gamma-glutamylcyclotransferase</fullName>
        <ecNumber evidence="1">4.3.2.9</ecNumber>
    </recommendedName>
</protein>
<dbReference type="PANTHER" id="PTHR12935:SF0">
    <property type="entry name" value="GAMMA-GLUTAMYLCYCLOTRANSFERASE"/>
    <property type="match status" value="1"/>
</dbReference>
<dbReference type="EC" id="4.3.2.9" evidence="1"/>
<proteinExistence type="predicted"/>
<dbReference type="EMBL" id="CAWYQH010000130">
    <property type="protein sequence ID" value="CAK8692422.1"/>
    <property type="molecule type" value="Genomic_DNA"/>
</dbReference>
<dbReference type="SUPFAM" id="SSF110857">
    <property type="entry name" value="Gamma-glutamyl cyclotransferase-like"/>
    <property type="match status" value="1"/>
</dbReference>
<evidence type="ECO:0000313" key="3">
    <source>
        <dbReference type="EMBL" id="CAK8692422.1"/>
    </source>
</evidence>
<sequence>MSVEKKALYFAYGSNMSSKWLLRSSPTAIAKATGEVKDKKLVYVAHKEQWQGATASLFPQVGETVSGTVWELPEKDLIALGAVETETYIKQHSTVHTKDGPMLCAYFFRRNTSESDIGLPSPQYVQVIIEGAVEQALPEAYIAKLRATANNGNKTITDTMTAAMR</sequence>
<comment type="caution">
    <text evidence="3">The sequence shown here is derived from an EMBL/GenBank/DDBJ whole genome shotgun (WGS) entry which is preliminary data.</text>
</comment>
<dbReference type="Proteomes" id="UP001642483">
    <property type="component" value="Unassembled WGS sequence"/>
</dbReference>
<dbReference type="InterPro" id="IPR013024">
    <property type="entry name" value="GGCT-like"/>
</dbReference>
<keyword evidence="4" id="KW-1185">Reference proteome</keyword>
<dbReference type="InterPro" id="IPR017939">
    <property type="entry name" value="G-Glutamylcylcotransferase"/>
</dbReference>
<keyword evidence="2" id="KW-0456">Lyase</keyword>
<evidence type="ECO:0000313" key="4">
    <source>
        <dbReference type="Proteomes" id="UP001642483"/>
    </source>
</evidence>
<dbReference type="Pfam" id="PF13772">
    <property type="entry name" value="AIG2_2"/>
    <property type="match status" value="1"/>
</dbReference>
<reference evidence="3 4" key="1">
    <citation type="submission" date="2024-02" db="EMBL/GenBank/DDBJ databases">
        <authorList>
            <person name="Daric V."/>
            <person name="Darras S."/>
        </authorList>
    </citation>
    <scope>NUCLEOTIDE SEQUENCE [LARGE SCALE GENOMIC DNA]</scope>
</reference>
<dbReference type="Gene3D" id="3.10.490.10">
    <property type="entry name" value="Gamma-glutamyl cyclotransferase-like"/>
    <property type="match status" value="1"/>
</dbReference>
<gene>
    <name evidence="3" type="ORF">CVLEPA_LOCUS25689</name>
</gene>
<evidence type="ECO:0000256" key="2">
    <source>
        <dbReference type="ARBA" id="ARBA00023239"/>
    </source>
</evidence>
<dbReference type="PANTHER" id="PTHR12935">
    <property type="entry name" value="GAMMA-GLUTAMYLCYCLOTRANSFERASE"/>
    <property type="match status" value="1"/>
</dbReference>
<accession>A0ABP0GL22</accession>
<organism evidence="3 4">
    <name type="scientific">Clavelina lepadiformis</name>
    <name type="common">Light-bulb sea squirt</name>
    <name type="synonym">Ascidia lepadiformis</name>
    <dbReference type="NCBI Taxonomy" id="159417"/>
    <lineage>
        <taxon>Eukaryota</taxon>
        <taxon>Metazoa</taxon>
        <taxon>Chordata</taxon>
        <taxon>Tunicata</taxon>
        <taxon>Ascidiacea</taxon>
        <taxon>Aplousobranchia</taxon>
        <taxon>Clavelinidae</taxon>
        <taxon>Clavelina</taxon>
    </lineage>
</organism>
<name>A0ABP0GL22_CLALP</name>
<dbReference type="CDD" id="cd06661">
    <property type="entry name" value="GGCT_like"/>
    <property type="match status" value="1"/>
</dbReference>
<evidence type="ECO:0000256" key="1">
    <source>
        <dbReference type="ARBA" id="ARBA00012346"/>
    </source>
</evidence>
<dbReference type="InterPro" id="IPR036568">
    <property type="entry name" value="GGCT-like_sf"/>
</dbReference>